<dbReference type="InterPro" id="IPR001315">
    <property type="entry name" value="CARD"/>
</dbReference>
<name>A0A9D4AUK2_9SAUR</name>
<evidence type="ECO:0000256" key="3">
    <source>
        <dbReference type="ARBA" id="ARBA00022588"/>
    </source>
</evidence>
<feature type="domain" description="CARD" evidence="7">
    <location>
        <begin position="451"/>
        <end position="539"/>
    </location>
</feature>
<organism evidence="9 10">
    <name type="scientific">Mauremys mutica</name>
    <name type="common">yellowpond turtle</name>
    <dbReference type="NCBI Taxonomy" id="74926"/>
    <lineage>
        <taxon>Eukaryota</taxon>
        <taxon>Metazoa</taxon>
        <taxon>Chordata</taxon>
        <taxon>Craniata</taxon>
        <taxon>Vertebrata</taxon>
        <taxon>Euteleostomi</taxon>
        <taxon>Archelosauria</taxon>
        <taxon>Testudinata</taxon>
        <taxon>Testudines</taxon>
        <taxon>Cryptodira</taxon>
        <taxon>Durocryptodira</taxon>
        <taxon>Testudinoidea</taxon>
        <taxon>Geoemydidae</taxon>
        <taxon>Geoemydinae</taxon>
        <taxon>Mauremys</taxon>
    </lineage>
</organism>
<evidence type="ECO:0000256" key="1">
    <source>
        <dbReference type="ARBA" id="ARBA00004514"/>
    </source>
</evidence>
<dbReference type="CDD" id="cd08330">
    <property type="entry name" value="CARD_ASC_NALP1"/>
    <property type="match status" value="1"/>
</dbReference>
<evidence type="ECO:0000259" key="7">
    <source>
        <dbReference type="PROSITE" id="PS50209"/>
    </source>
</evidence>
<evidence type="ECO:0000259" key="8">
    <source>
        <dbReference type="PROSITE" id="PS51830"/>
    </source>
</evidence>
<comment type="caution">
    <text evidence="9">The sequence shown here is derived from an EMBL/GenBank/DDBJ whole genome shotgun (WGS) entry which is preliminary data.</text>
</comment>
<dbReference type="EMBL" id="JAHDVG010000483">
    <property type="protein sequence ID" value="KAH1170849.1"/>
    <property type="molecule type" value="Genomic_DNA"/>
</dbReference>
<dbReference type="Pfam" id="PF00619">
    <property type="entry name" value="CARD"/>
    <property type="match status" value="2"/>
</dbReference>
<dbReference type="CDD" id="cd01671">
    <property type="entry name" value="CARD"/>
    <property type="match status" value="1"/>
</dbReference>
<feature type="domain" description="FIIND" evidence="8">
    <location>
        <begin position="87"/>
        <end position="372"/>
    </location>
</feature>
<proteinExistence type="predicted"/>
<gene>
    <name evidence="9" type="ORF">KIL84_006467</name>
</gene>
<accession>A0A9D4AUK2</accession>
<dbReference type="InterPro" id="IPR025307">
    <property type="entry name" value="FIIND_dom"/>
</dbReference>
<dbReference type="AlphaFoldDB" id="A0A9D4AUK2"/>
<feature type="region of interest" description="Disordered" evidence="6">
    <location>
        <begin position="56"/>
        <end position="76"/>
    </location>
</feature>
<sequence>MSWGRTSLGGQERAEVMELIEELVSTYGEGHAVWMTQEMLRAVSQGPLAERLAEATGIAGDGPSGEDLTPDPSGKQEKCTWCVTEEDLPEVTPELVLESEVKPRSYRVHLPGPGSFRCSETELGFEVRAAVTVQYGYGSWDWHLSAAEKQQWMVAGPLFNIRVKPAVAVAAVHLPHFLCLAGTANKSSSDAVLSQMRIAHFVDGRMTLEEPTQVRPFHAVLENPSFSFIGVLWKPIYAVFPFIPIHSVVLIYQVVKAAAITLHLYLIPNDRSLIQAVEEEEKKHQSIQVLKPPQTKPLYFGSCYTVCSSLDLEEVDFRYMSPEDQQPFMEIYTKDMREGLKLIVLMKRYGEVVWKVLSDAEAVVSAADAHLLLTQGEYLALNRLEDPEIRVATLIDMVLSKGDQAHQLFLDCLRNLFFTFPALEPIVTGLQTGFHADVAIPRPGAQTGGPASAEGEHFVDRHRAELIQRVSMVDGVLDMLCGTVLDNEQYQSIRAERSNPEKMRKLYELMPSWNRVCKDRLYHSLKAKHKFLIEELEGK</sequence>
<dbReference type="InterPro" id="IPR033516">
    <property type="entry name" value="CARD8/ASC/NALP1_CARD"/>
</dbReference>
<dbReference type="PANTHER" id="PTHR46985">
    <property type="entry name" value="NACHT, LRR AND PYD DOMAINS-CONTAINING PROTEIN 1"/>
    <property type="match status" value="1"/>
</dbReference>
<dbReference type="PROSITE" id="PS50209">
    <property type="entry name" value="CARD"/>
    <property type="match status" value="1"/>
</dbReference>
<dbReference type="PROSITE" id="PS51830">
    <property type="entry name" value="FIIND"/>
    <property type="match status" value="1"/>
</dbReference>
<protein>
    <recommendedName>
        <fullName evidence="11">Caspase recruitment domain-containing protein 8</fullName>
    </recommendedName>
</protein>
<keyword evidence="5" id="KW-0395">Inflammatory response</keyword>
<evidence type="ECO:0000256" key="2">
    <source>
        <dbReference type="ARBA" id="ARBA00022490"/>
    </source>
</evidence>
<dbReference type="Pfam" id="PF13553">
    <property type="entry name" value="FIIND"/>
    <property type="match status" value="1"/>
</dbReference>
<dbReference type="InterPro" id="IPR051249">
    <property type="entry name" value="NLRP_Inflammasome"/>
</dbReference>
<dbReference type="GO" id="GO:0006954">
    <property type="term" value="P:inflammatory response"/>
    <property type="evidence" value="ECO:0007669"/>
    <property type="project" value="UniProtKB-KW"/>
</dbReference>
<keyword evidence="3" id="KW-0399">Innate immunity</keyword>
<dbReference type="FunFam" id="1.10.533.10:FF:000013">
    <property type="entry name" value="Apoptosis-associated speck-like protein containing a CARD"/>
    <property type="match status" value="1"/>
</dbReference>
<dbReference type="Gene3D" id="1.10.533.10">
    <property type="entry name" value="Death Domain, Fas"/>
    <property type="match status" value="2"/>
</dbReference>
<evidence type="ECO:0000313" key="9">
    <source>
        <dbReference type="EMBL" id="KAH1170849.1"/>
    </source>
</evidence>
<evidence type="ECO:0000256" key="5">
    <source>
        <dbReference type="ARBA" id="ARBA00023198"/>
    </source>
</evidence>
<dbReference type="PANTHER" id="PTHR46985:SF4">
    <property type="entry name" value="CASPASE RECRUITMENT DOMAIN-CONTAINING PROTEIN 8"/>
    <property type="match status" value="1"/>
</dbReference>
<dbReference type="GO" id="GO:0042981">
    <property type="term" value="P:regulation of apoptotic process"/>
    <property type="evidence" value="ECO:0007669"/>
    <property type="project" value="InterPro"/>
</dbReference>
<keyword evidence="4" id="KW-0391">Immunity</keyword>
<dbReference type="SUPFAM" id="SSF47986">
    <property type="entry name" value="DEATH domain"/>
    <property type="match status" value="2"/>
</dbReference>
<evidence type="ECO:0008006" key="11">
    <source>
        <dbReference type="Google" id="ProtNLM"/>
    </source>
</evidence>
<keyword evidence="2" id="KW-0963">Cytoplasm</keyword>
<reference evidence="9" key="1">
    <citation type="submission" date="2021-09" db="EMBL/GenBank/DDBJ databases">
        <title>The genome of Mauremys mutica provides insights into the evolution of semi-aquatic lifestyle.</title>
        <authorList>
            <person name="Gong S."/>
            <person name="Gao Y."/>
        </authorList>
    </citation>
    <scope>NUCLEOTIDE SEQUENCE</scope>
    <source>
        <strain evidence="9">MM-2020</strain>
        <tissue evidence="9">Muscle</tissue>
    </source>
</reference>
<evidence type="ECO:0000256" key="6">
    <source>
        <dbReference type="SAM" id="MobiDB-lite"/>
    </source>
</evidence>
<keyword evidence="10" id="KW-1185">Reference proteome</keyword>
<comment type="subcellular location">
    <subcellularLocation>
        <location evidence="1">Cytoplasm</location>
        <location evidence="1">Cytosol</location>
    </subcellularLocation>
</comment>
<dbReference type="GO" id="GO:0061702">
    <property type="term" value="C:canonical inflammasome complex"/>
    <property type="evidence" value="ECO:0007669"/>
    <property type="project" value="TreeGrafter"/>
</dbReference>
<dbReference type="Proteomes" id="UP000827986">
    <property type="component" value="Unassembled WGS sequence"/>
</dbReference>
<dbReference type="GO" id="GO:0045087">
    <property type="term" value="P:innate immune response"/>
    <property type="evidence" value="ECO:0007669"/>
    <property type="project" value="UniProtKB-KW"/>
</dbReference>
<evidence type="ECO:0000256" key="4">
    <source>
        <dbReference type="ARBA" id="ARBA00022859"/>
    </source>
</evidence>
<dbReference type="Pfam" id="PF23679">
    <property type="entry name" value="UPA-FIIND"/>
    <property type="match status" value="1"/>
</dbReference>
<evidence type="ECO:0000313" key="10">
    <source>
        <dbReference type="Proteomes" id="UP000827986"/>
    </source>
</evidence>
<dbReference type="InterPro" id="IPR011029">
    <property type="entry name" value="DEATH-like_dom_sf"/>
</dbReference>